<dbReference type="GO" id="GO:0005739">
    <property type="term" value="C:mitochondrion"/>
    <property type="evidence" value="ECO:0007669"/>
    <property type="project" value="TreeGrafter"/>
</dbReference>
<dbReference type="GO" id="GO:0004493">
    <property type="term" value="F:methylmalonyl-CoA epimerase activity"/>
    <property type="evidence" value="ECO:0007669"/>
    <property type="project" value="UniProtKB-EC"/>
</dbReference>
<feature type="domain" description="VOC" evidence="10">
    <location>
        <begin position="32"/>
        <end position="160"/>
    </location>
</feature>
<evidence type="ECO:0000259" key="10">
    <source>
        <dbReference type="PROSITE" id="PS51819"/>
    </source>
</evidence>
<evidence type="ECO:0000256" key="9">
    <source>
        <dbReference type="ARBA" id="ARBA00081771"/>
    </source>
</evidence>
<dbReference type="PANTHER" id="PTHR43048">
    <property type="entry name" value="METHYLMALONYL-COA EPIMERASE"/>
    <property type="match status" value="1"/>
</dbReference>
<dbReference type="PROSITE" id="PS51819">
    <property type="entry name" value="VOC"/>
    <property type="match status" value="1"/>
</dbReference>
<dbReference type="Pfam" id="PF13669">
    <property type="entry name" value="Glyoxalase_4"/>
    <property type="match status" value="1"/>
</dbReference>
<evidence type="ECO:0000256" key="4">
    <source>
        <dbReference type="ARBA" id="ARBA00023285"/>
    </source>
</evidence>
<keyword evidence="4" id="KW-0170">Cobalt</keyword>
<comment type="similarity">
    <text evidence="1">Belongs to the methylmalonyl-CoA epimerase family.</text>
</comment>
<evidence type="ECO:0000256" key="2">
    <source>
        <dbReference type="ARBA" id="ARBA00022723"/>
    </source>
</evidence>
<protein>
    <recommendedName>
        <fullName evidence="8">Methylmalonyl-CoA epimerase, mitochondrial</fullName>
        <ecNumber evidence="7">5.1.99.1</ecNumber>
    </recommendedName>
    <alternativeName>
        <fullName evidence="9">DL-methylmalonyl-CoA racemase</fullName>
    </alternativeName>
</protein>
<dbReference type="InterPro" id="IPR037523">
    <property type="entry name" value="VOC_core"/>
</dbReference>
<accession>A0A4U5PCR7</accession>
<comment type="function">
    <text evidence="6">Methylmalonyl-CoA epimerase involved in propionyl-CoA metabolism.</text>
</comment>
<dbReference type="Proteomes" id="UP000298663">
    <property type="component" value="Unassembled WGS sequence"/>
</dbReference>
<evidence type="ECO:0000256" key="8">
    <source>
        <dbReference type="ARBA" id="ARBA00071337"/>
    </source>
</evidence>
<evidence type="ECO:0000313" key="11">
    <source>
        <dbReference type="EMBL" id="TKR93794.1"/>
    </source>
</evidence>
<comment type="caution">
    <text evidence="11">The sequence shown here is derived from an EMBL/GenBank/DDBJ whole genome shotgun (WGS) entry which is preliminary data.</text>
</comment>
<dbReference type="FunFam" id="3.10.180.10:FF:000003">
    <property type="entry name" value="Methylmalonyl-CoA epimerase, mitochondrial"/>
    <property type="match status" value="1"/>
</dbReference>
<dbReference type="EC" id="5.1.99.1" evidence="7"/>
<sequence length="160" mass="17399">MFLRSLSLLSRSAAVASSRSMATHPLVGLLGKLNHVAIATPDLEKASNFYRNLGATVSKPVPQEKHGVYTVFVDLPNSKIELLSEYGTKSPIKAFLEKNKNGGIHHVCIEVSDIEKAIKTVKGLKIRTLSESSKIGAHGKPVIFLHPKDCCGVLIELEQE</sequence>
<dbReference type="CDD" id="cd07249">
    <property type="entry name" value="MMCE"/>
    <property type="match status" value="1"/>
</dbReference>
<reference evidence="11 12" key="2">
    <citation type="journal article" date="2019" name="G3 (Bethesda)">
        <title>Hybrid Assembly of the Genome of the Entomopathogenic Nematode Steinernema carpocapsae Identifies the X-Chromosome.</title>
        <authorList>
            <person name="Serra L."/>
            <person name="Macchietto M."/>
            <person name="Macias-Munoz A."/>
            <person name="McGill C.J."/>
            <person name="Rodriguez I.M."/>
            <person name="Rodriguez B."/>
            <person name="Murad R."/>
            <person name="Mortazavi A."/>
        </authorList>
    </citation>
    <scope>NUCLEOTIDE SEQUENCE [LARGE SCALE GENOMIC DNA]</scope>
    <source>
        <strain evidence="11 12">ALL</strain>
    </source>
</reference>
<proteinExistence type="inferred from homology"/>
<dbReference type="GO" id="GO:0046491">
    <property type="term" value="P:L-methylmalonyl-CoA metabolic process"/>
    <property type="evidence" value="ECO:0007669"/>
    <property type="project" value="TreeGrafter"/>
</dbReference>
<evidence type="ECO:0000256" key="5">
    <source>
        <dbReference type="ARBA" id="ARBA00050406"/>
    </source>
</evidence>
<dbReference type="STRING" id="34508.A0A4U5PCR7"/>
<keyword evidence="2" id="KW-0479">Metal-binding</keyword>
<dbReference type="PANTHER" id="PTHR43048:SF3">
    <property type="entry name" value="METHYLMALONYL-COA EPIMERASE, MITOCHONDRIAL"/>
    <property type="match status" value="1"/>
</dbReference>
<evidence type="ECO:0000256" key="7">
    <source>
        <dbReference type="ARBA" id="ARBA00066411"/>
    </source>
</evidence>
<evidence type="ECO:0000313" key="12">
    <source>
        <dbReference type="Proteomes" id="UP000298663"/>
    </source>
</evidence>
<dbReference type="OrthoDB" id="16820at2759"/>
<keyword evidence="3" id="KW-0413">Isomerase</keyword>
<dbReference type="InterPro" id="IPR051785">
    <property type="entry name" value="MMCE/EMCE_epimerase"/>
</dbReference>
<name>A0A4U5PCR7_STECR</name>
<dbReference type="GO" id="GO:0046872">
    <property type="term" value="F:metal ion binding"/>
    <property type="evidence" value="ECO:0007669"/>
    <property type="project" value="UniProtKB-KW"/>
</dbReference>
<dbReference type="AlphaFoldDB" id="A0A4U5PCR7"/>
<evidence type="ECO:0000256" key="6">
    <source>
        <dbReference type="ARBA" id="ARBA00053742"/>
    </source>
</evidence>
<dbReference type="SUPFAM" id="SSF54593">
    <property type="entry name" value="Glyoxalase/Bleomycin resistance protein/Dihydroxybiphenyl dioxygenase"/>
    <property type="match status" value="1"/>
</dbReference>
<organism evidence="11 12">
    <name type="scientific">Steinernema carpocapsae</name>
    <name type="common">Entomopathogenic nematode</name>
    <dbReference type="NCBI Taxonomy" id="34508"/>
    <lineage>
        <taxon>Eukaryota</taxon>
        <taxon>Metazoa</taxon>
        <taxon>Ecdysozoa</taxon>
        <taxon>Nematoda</taxon>
        <taxon>Chromadorea</taxon>
        <taxon>Rhabditida</taxon>
        <taxon>Tylenchina</taxon>
        <taxon>Panagrolaimomorpha</taxon>
        <taxon>Strongyloidoidea</taxon>
        <taxon>Steinernematidae</taxon>
        <taxon>Steinernema</taxon>
    </lineage>
</organism>
<evidence type="ECO:0000256" key="3">
    <source>
        <dbReference type="ARBA" id="ARBA00023235"/>
    </source>
</evidence>
<dbReference type="InterPro" id="IPR017515">
    <property type="entry name" value="MeMalonyl-CoA_epimerase"/>
</dbReference>
<dbReference type="NCBIfam" id="TIGR03081">
    <property type="entry name" value="metmalonyl_epim"/>
    <property type="match status" value="1"/>
</dbReference>
<dbReference type="EMBL" id="AZBU02000002">
    <property type="protein sequence ID" value="TKR93794.1"/>
    <property type="molecule type" value="Genomic_DNA"/>
</dbReference>
<gene>
    <name evidence="11" type="ORF">L596_008189</name>
</gene>
<comment type="catalytic activity">
    <reaction evidence="5">
        <text>(R)-methylmalonyl-CoA = (S)-methylmalonyl-CoA</text>
        <dbReference type="Rhea" id="RHEA:20553"/>
        <dbReference type="ChEBI" id="CHEBI:57326"/>
        <dbReference type="ChEBI" id="CHEBI:57327"/>
        <dbReference type="EC" id="5.1.99.1"/>
    </reaction>
    <physiologicalReaction direction="right-to-left" evidence="5">
        <dbReference type="Rhea" id="RHEA:20555"/>
    </physiologicalReaction>
</comment>
<reference evidence="11 12" key="1">
    <citation type="journal article" date="2015" name="Genome Biol.">
        <title>Comparative genomics of Steinernema reveals deeply conserved gene regulatory networks.</title>
        <authorList>
            <person name="Dillman A.R."/>
            <person name="Macchietto M."/>
            <person name="Porter C.F."/>
            <person name="Rogers A."/>
            <person name="Williams B."/>
            <person name="Antoshechkin I."/>
            <person name="Lee M.M."/>
            <person name="Goodwin Z."/>
            <person name="Lu X."/>
            <person name="Lewis E.E."/>
            <person name="Goodrich-Blair H."/>
            <person name="Stock S.P."/>
            <person name="Adams B.J."/>
            <person name="Sternberg P.W."/>
            <person name="Mortazavi A."/>
        </authorList>
    </citation>
    <scope>NUCLEOTIDE SEQUENCE [LARGE SCALE GENOMIC DNA]</scope>
    <source>
        <strain evidence="11 12">ALL</strain>
    </source>
</reference>
<dbReference type="Gene3D" id="3.10.180.10">
    <property type="entry name" value="2,3-Dihydroxybiphenyl 1,2-Dioxygenase, domain 1"/>
    <property type="match status" value="1"/>
</dbReference>
<dbReference type="InterPro" id="IPR029068">
    <property type="entry name" value="Glyas_Bleomycin-R_OHBP_Dase"/>
</dbReference>
<keyword evidence="12" id="KW-1185">Reference proteome</keyword>
<evidence type="ECO:0000256" key="1">
    <source>
        <dbReference type="ARBA" id="ARBA00009308"/>
    </source>
</evidence>